<name>A0A914L126_MELIC</name>
<keyword evidence="2" id="KW-1185">Reference proteome</keyword>
<dbReference type="WBParaSite" id="Minc3s00201g07445">
    <property type="protein sequence ID" value="Minc3s00201g07445"/>
    <property type="gene ID" value="Minc3s00201g07445"/>
</dbReference>
<dbReference type="Pfam" id="PF17175">
    <property type="entry name" value="MOLO1"/>
    <property type="match status" value="1"/>
</dbReference>
<organism evidence="2 3">
    <name type="scientific">Meloidogyne incognita</name>
    <name type="common">Southern root-knot nematode worm</name>
    <name type="synonym">Oxyuris incognita</name>
    <dbReference type="NCBI Taxonomy" id="6306"/>
    <lineage>
        <taxon>Eukaryota</taxon>
        <taxon>Metazoa</taxon>
        <taxon>Ecdysozoa</taxon>
        <taxon>Nematoda</taxon>
        <taxon>Chromadorea</taxon>
        <taxon>Rhabditida</taxon>
        <taxon>Tylenchina</taxon>
        <taxon>Tylenchomorpha</taxon>
        <taxon>Tylenchoidea</taxon>
        <taxon>Meloidogynidae</taxon>
        <taxon>Meloidogyninae</taxon>
        <taxon>Meloidogyne</taxon>
        <taxon>Meloidogyne incognita group</taxon>
    </lineage>
</organism>
<sequence>MESMTKIKTKKKQQFNDYCLALFCFAIESLRMIFLFFRYFQSQRNAQLIIHQISLIILTLVISPSTGQFNARNYPDPRIDPFSCRLILPGQVCDPAEILTPDERRILNEKITRLQQITANIKNSSPACADTTRNTNLHIVIALMEKLGAPDNIISRDSLNIEKFTNQLRSKYQNYQDSLLCDTLVLIVNSRSDRQVFTVAGRDAKVLFNRKQDFRFFSTKLSQDVLQTAFHRSVGHFRLGNYAQGFEGMVEYIVSAYGSAHIVQTPAIGDGVFPTNTQTFSTFPSSSGTGQFTAIQGVRQKTNINKLERFDFDEIPEEDRLWALAQCGDDLSNLTFHVKAIAEEAMDISLKLISDLHYNKIEEELQNTDKESKDREKAWLRMRPYLENLYSKYKEMPNNLDQCPERKT</sequence>
<accession>A0A914L126</accession>
<protein>
    <submittedName>
        <fullName evidence="3">Uncharacterized protein</fullName>
    </submittedName>
</protein>
<dbReference type="PANTHER" id="PTHR33748:SF3">
    <property type="entry name" value="TPM_PHOSPHATASE DOMAIN-CONTAINING PROTEIN"/>
    <property type="match status" value="1"/>
</dbReference>
<keyword evidence="1" id="KW-0812">Transmembrane</keyword>
<dbReference type="Gene3D" id="3.10.310.50">
    <property type="match status" value="1"/>
</dbReference>
<evidence type="ECO:0000313" key="3">
    <source>
        <dbReference type="WBParaSite" id="Minc3s00201g07445"/>
    </source>
</evidence>
<dbReference type="PANTHER" id="PTHR33748">
    <property type="entry name" value="PROTEIN CBG04600"/>
    <property type="match status" value="1"/>
</dbReference>
<evidence type="ECO:0000313" key="2">
    <source>
        <dbReference type="Proteomes" id="UP000887563"/>
    </source>
</evidence>
<evidence type="ECO:0000256" key="1">
    <source>
        <dbReference type="SAM" id="Phobius"/>
    </source>
</evidence>
<feature type="transmembrane region" description="Helical" evidence="1">
    <location>
        <begin position="20"/>
        <end position="40"/>
    </location>
</feature>
<keyword evidence="1" id="KW-1133">Transmembrane helix</keyword>
<dbReference type="AlphaFoldDB" id="A0A914L126"/>
<keyword evidence="1" id="KW-0472">Membrane</keyword>
<dbReference type="InterPro" id="IPR033438">
    <property type="entry name" value="MOLO1"/>
</dbReference>
<dbReference type="Proteomes" id="UP000887563">
    <property type="component" value="Unplaced"/>
</dbReference>
<dbReference type="GO" id="GO:0005892">
    <property type="term" value="C:acetylcholine-gated channel complex"/>
    <property type="evidence" value="ECO:0007669"/>
    <property type="project" value="InterPro"/>
</dbReference>
<reference evidence="3" key="1">
    <citation type="submission" date="2022-11" db="UniProtKB">
        <authorList>
            <consortium name="WormBaseParasite"/>
        </authorList>
    </citation>
    <scope>IDENTIFICATION</scope>
</reference>
<proteinExistence type="predicted"/>